<keyword evidence="3" id="KW-0472">Membrane</keyword>
<protein>
    <recommendedName>
        <fullName evidence="5">Phytocyanin domain-containing protein</fullName>
    </recommendedName>
</protein>
<feature type="transmembrane region" description="Helical" evidence="3">
    <location>
        <begin position="138"/>
        <end position="156"/>
    </location>
</feature>
<keyword evidence="3" id="KW-1133">Transmembrane helix</keyword>
<name>A0AA39SVX1_ACESA</name>
<dbReference type="EMBL" id="JAUESC010000004">
    <property type="protein sequence ID" value="KAK0596520.1"/>
    <property type="molecule type" value="Genomic_DNA"/>
</dbReference>
<dbReference type="SUPFAM" id="SSF49503">
    <property type="entry name" value="Cupredoxins"/>
    <property type="match status" value="1"/>
</dbReference>
<gene>
    <name evidence="6" type="ORF">LWI29_016473</name>
</gene>
<dbReference type="Pfam" id="PF02298">
    <property type="entry name" value="Cu_bind_like"/>
    <property type="match status" value="1"/>
</dbReference>
<accession>A0AA39SVX1</accession>
<dbReference type="Gene3D" id="2.60.40.420">
    <property type="entry name" value="Cupredoxins - blue copper proteins"/>
    <property type="match status" value="1"/>
</dbReference>
<feature type="signal peptide" evidence="4">
    <location>
        <begin position="1"/>
        <end position="20"/>
    </location>
</feature>
<dbReference type="InterPro" id="IPR003245">
    <property type="entry name" value="Phytocyanin_dom"/>
</dbReference>
<comment type="caution">
    <text evidence="6">The sequence shown here is derived from an EMBL/GenBank/DDBJ whole genome shotgun (WGS) entry which is preliminary data.</text>
</comment>
<evidence type="ECO:0000259" key="5">
    <source>
        <dbReference type="PROSITE" id="PS51485"/>
    </source>
</evidence>
<evidence type="ECO:0000256" key="4">
    <source>
        <dbReference type="SAM" id="SignalP"/>
    </source>
</evidence>
<feature type="chain" id="PRO_5041270361" description="Phytocyanin domain-containing protein" evidence="4">
    <location>
        <begin position="21"/>
        <end position="157"/>
    </location>
</feature>
<keyword evidence="7" id="KW-1185">Reference proteome</keyword>
<dbReference type="PANTHER" id="PTHR33021:SF339">
    <property type="entry name" value="OS07G0570600 PROTEIN"/>
    <property type="match status" value="1"/>
</dbReference>
<dbReference type="Proteomes" id="UP001168877">
    <property type="component" value="Unassembled WGS sequence"/>
</dbReference>
<dbReference type="InterPro" id="IPR039391">
    <property type="entry name" value="Phytocyanin-like"/>
</dbReference>
<evidence type="ECO:0000313" key="7">
    <source>
        <dbReference type="Proteomes" id="UP001168877"/>
    </source>
</evidence>
<keyword evidence="1" id="KW-1015">Disulfide bond</keyword>
<evidence type="ECO:0000256" key="1">
    <source>
        <dbReference type="ARBA" id="ARBA00023157"/>
    </source>
</evidence>
<dbReference type="InterPro" id="IPR008972">
    <property type="entry name" value="Cupredoxin"/>
</dbReference>
<keyword evidence="4" id="KW-0732">Signal</keyword>
<evidence type="ECO:0000256" key="2">
    <source>
        <dbReference type="ARBA" id="ARBA00023180"/>
    </source>
</evidence>
<proteinExistence type="predicted"/>
<sequence>MAKFVMMSMVFTVVLLKSAAIPIPKVNPKVFQVGDNIGWAVPKMGDNAFYKNWAAKYHFYVGVRLTFKFGPNSHVKRVDKTAYETCNALNTIEDLITDGNGLANVTLNSTGYYYFISPVYDNCNRGMKLNISVSNSSPAVSVGVLVPMMAVVMGFFF</sequence>
<feature type="domain" description="Phytocyanin" evidence="5">
    <location>
        <begin position="29"/>
        <end position="135"/>
    </location>
</feature>
<reference evidence="6" key="2">
    <citation type="submission" date="2023-06" db="EMBL/GenBank/DDBJ databases">
        <authorList>
            <person name="Swenson N.G."/>
            <person name="Wegrzyn J.L."/>
            <person name="Mcevoy S.L."/>
        </authorList>
    </citation>
    <scope>NUCLEOTIDE SEQUENCE</scope>
    <source>
        <strain evidence="6">NS2018</strain>
        <tissue evidence="6">Leaf</tissue>
    </source>
</reference>
<dbReference type="GO" id="GO:0009055">
    <property type="term" value="F:electron transfer activity"/>
    <property type="evidence" value="ECO:0007669"/>
    <property type="project" value="InterPro"/>
</dbReference>
<dbReference type="GO" id="GO:0005886">
    <property type="term" value="C:plasma membrane"/>
    <property type="evidence" value="ECO:0007669"/>
    <property type="project" value="TreeGrafter"/>
</dbReference>
<dbReference type="AlphaFoldDB" id="A0AA39SVX1"/>
<organism evidence="6 7">
    <name type="scientific">Acer saccharum</name>
    <name type="common">Sugar maple</name>
    <dbReference type="NCBI Taxonomy" id="4024"/>
    <lineage>
        <taxon>Eukaryota</taxon>
        <taxon>Viridiplantae</taxon>
        <taxon>Streptophyta</taxon>
        <taxon>Embryophyta</taxon>
        <taxon>Tracheophyta</taxon>
        <taxon>Spermatophyta</taxon>
        <taxon>Magnoliopsida</taxon>
        <taxon>eudicotyledons</taxon>
        <taxon>Gunneridae</taxon>
        <taxon>Pentapetalae</taxon>
        <taxon>rosids</taxon>
        <taxon>malvids</taxon>
        <taxon>Sapindales</taxon>
        <taxon>Sapindaceae</taxon>
        <taxon>Hippocastanoideae</taxon>
        <taxon>Acereae</taxon>
        <taxon>Acer</taxon>
    </lineage>
</organism>
<evidence type="ECO:0000313" key="6">
    <source>
        <dbReference type="EMBL" id="KAK0596520.1"/>
    </source>
</evidence>
<reference evidence="6" key="1">
    <citation type="journal article" date="2022" name="Plant J.">
        <title>Strategies of tolerance reflected in two North American maple genomes.</title>
        <authorList>
            <person name="McEvoy S.L."/>
            <person name="Sezen U.U."/>
            <person name="Trouern-Trend A."/>
            <person name="McMahon S.M."/>
            <person name="Schaberg P.G."/>
            <person name="Yang J."/>
            <person name="Wegrzyn J.L."/>
            <person name="Swenson N.G."/>
        </authorList>
    </citation>
    <scope>NUCLEOTIDE SEQUENCE</scope>
    <source>
        <strain evidence="6">NS2018</strain>
    </source>
</reference>
<keyword evidence="3" id="KW-0812">Transmembrane</keyword>
<keyword evidence="2" id="KW-0325">Glycoprotein</keyword>
<dbReference type="PROSITE" id="PS51485">
    <property type="entry name" value="PHYTOCYANIN"/>
    <property type="match status" value="1"/>
</dbReference>
<dbReference type="FunFam" id="2.60.40.420:FF:000034">
    <property type="entry name" value="Cupredoxin superfamily protein"/>
    <property type="match status" value="1"/>
</dbReference>
<dbReference type="PANTHER" id="PTHR33021">
    <property type="entry name" value="BLUE COPPER PROTEIN"/>
    <property type="match status" value="1"/>
</dbReference>
<evidence type="ECO:0000256" key="3">
    <source>
        <dbReference type="SAM" id="Phobius"/>
    </source>
</evidence>